<reference evidence="2 3" key="1">
    <citation type="submission" date="2018-08" db="EMBL/GenBank/DDBJ databases">
        <title>Sequencing the genomes of 1000 actinobacteria strains.</title>
        <authorList>
            <person name="Klenk H.-P."/>
        </authorList>
    </citation>
    <scope>NUCLEOTIDE SEQUENCE [LARGE SCALE GENOMIC DNA]</scope>
    <source>
        <strain evidence="2 3">DSM 43927</strain>
    </source>
</reference>
<gene>
    <name evidence="2" type="ORF">DFJ69_3376</name>
</gene>
<protein>
    <submittedName>
        <fullName evidence="2">Uncharacterized protein</fullName>
    </submittedName>
</protein>
<feature type="compositionally biased region" description="Polar residues" evidence="1">
    <location>
        <begin position="80"/>
        <end position="94"/>
    </location>
</feature>
<feature type="region of interest" description="Disordered" evidence="1">
    <location>
        <begin position="1"/>
        <end position="239"/>
    </location>
</feature>
<sequence length="344" mass="35384">MRRWPADAREGSAAVGWRRGRGSARTRAGNGPEPEDQSGAKEGSSAAVRTTGTSVRGPATEADLTCRGWPVWARYPPRTQPVTPGTDGPSTENGPSPCRGDCCVPPTSPPLSGSACAAPRSCPVPRDGPAWTTAPCGLTSERGAASSPSPSSHGSHLASKRSPLPLPPCGGIGSSRSGGVSRPGVRPGIRSPNRWTIPPPARSNGVRVPGTGTSGRREPPVKGPPVEGGADRWTPLGGAVTPLSGAEGINAGASVGPCARVVEVAGWVAAAAWAASVVVPASAPHNQPETARPVMTNSRRRDLRWAAMRADRTMTVRARERPSPTGPPRLQIPTGTRSPAPYAW</sequence>
<feature type="compositionally biased region" description="Basic and acidic residues" evidence="1">
    <location>
        <begin position="310"/>
        <end position="322"/>
    </location>
</feature>
<dbReference type="EMBL" id="QTTT01000001">
    <property type="protein sequence ID" value="REE97897.1"/>
    <property type="molecule type" value="Genomic_DNA"/>
</dbReference>
<comment type="caution">
    <text evidence="2">The sequence shown here is derived from an EMBL/GenBank/DDBJ whole genome shotgun (WGS) entry which is preliminary data.</text>
</comment>
<dbReference type="Proteomes" id="UP000256661">
    <property type="component" value="Unassembled WGS sequence"/>
</dbReference>
<organism evidence="2 3">
    <name type="scientific">Thermomonospora umbrina</name>
    <dbReference type="NCBI Taxonomy" id="111806"/>
    <lineage>
        <taxon>Bacteria</taxon>
        <taxon>Bacillati</taxon>
        <taxon>Actinomycetota</taxon>
        <taxon>Actinomycetes</taxon>
        <taxon>Streptosporangiales</taxon>
        <taxon>Thermomonosporaceae</taxon>
        <taxon>Thermomonospora</taxon>
    </lineage>
</organism>
<proteinExistence type="predicted"/>
<dbReference type="AlphaFoldDB" id="A0A3D9SQJ0"/>
<evidence type="ECO:0000256" key="1">
    <source>
        <dbReference type="SAM" id="MobiDB-lite"/>
    </source>
</evidence>
<keyword evidence="3" id="KW-1185">Reference proteome</keyword>
<evidence type="ECO:0000313" key="2">
    <source>
        <dbReference type="EMBL" id="REE97897.1"/>
    </source>
</evidence>
<accession>A0A3D9SQJ0</accession>
<name>A0A3D9SQJ0_9ACTN</name>
<feature type="region of interest" description="Disordered" evidence="1">
    <location>
        <begin position="310"/>
        <end position="344"/>
    </location>
</feature>
<feature type="compositionally biased region" description="Low complexity" evidence="1">
    <location>
        <begin position="174"/>
        <end position="190"/>
    </location>
</feature>
<feature type="compositionally biased region" description="Basic and acidic residues" evidence="1">
    <location>
        <begin position="1"/>
        <end position="10"/>
    </location>
</feature>
<evidence type="ECO:0000313" key="3">
    <source>
        <dbReference type="Proteomes" id="UP000256661"/>
    </source>
</evidence>
<feature type="compositionally biased region" description="Low complexity" evidence="1">
    <location>
        <begin position="143"/>
        <end position="156"/>
    </location>
</feature>